<sequence length="424" mass="47738">MREVLETKRKALKINLDEHIYGTFAEIGAGQEVARNFFMAGAASGTVAKTMSAYDMAFSNAIYGAEESGRYVSKSRLLKMLDHEYPLLSERLSDEKYKKRTFFAFADTVMTLNYSKTNEPHGWIGLRFQLQPGAECNDILFHVRLLDSDASLQQDVLGILGVNLVYAAYYYHEDPQAMIESLADNLSVGSVEIDMINVSGPAFDGVNNRLLNLYLIAKGFSSAAIFGADSTVYQPKDLLYKKEVIIYRRRYGQKAPINKEKLTTAIEYVKQNENAKDENLVVLTEITLNNLLSEVDGAINLDEIMHRVDDLLSRKRTVIVSNFSRHNKLAQYLNQCKPKSIILLLNIANLVNIFNAENYGANYSRELLSYISGLFSKNVKLYAFPYFSSKEGKVITSQNMPSSVEAKPLFDFLITNGYVKDVVS</sequence>
<evidence type="ECO:0000313" key="1">
    <source>
        <dbReference type="EMBL" id="SMO40087.1"/>
    </source>
</evidence>
<reference evidence="1 2" key="1">
    <citation type="submission" date="2017-05" db="EMBL/GenBank/DDBJ databases">
        <authorList>
            <person name="Varghese N."/>
            <person name="Submissions S."/>
        </authorList>
    </citation>
    <scope>NUCLEOTIDE SEQUENCE [LARGE SCALE GENOMIC DNA]</scope>
    <source>
        <strain evidence="1 2">DSM 21342</strain>
    </source>
</reference>
<evidence type="ECO:0000313" key="2">
    <source>
        <dbReference type="Proteomes" id="UP000315971"/>
    </source>
</evidence>
<gene>
    <name evidence="1" type="ORF">SAMN06265350_101535</name>
</gene>
<protein>
    <recommendedName>
        <fullName evidence="3">Nicotinamide mononucleotide adenylyltransferase</fullName>
    </recommendedName>
</protein>
<name>A0A521AZ21_9SPHI</name>
<accession>A0A521AZ21</accession>
<keyword evidence="2" id="KW-1185">Reference proteome</keyword>
<dbReference type="Proteomes" id="UP000315971">
    <property type="component" value="Unassembled WGS sequence"/>
</dbReference>
<dbReference type="RefSeq" id="WP_142601212.1">
    <property type="nucleotide sequence ID" value="NZ_FXSZ01000001.1"/>
</dbReference>
<dbReference type="EMBL" id="FXSZ01000001">
    <property type="protein sequence ID" value="SMO40087.1"/>
    <property type="molecule type" value="Genomic_DNA"/>
</dbReference>
<evidence type="ECO:0008006" key="3">
    <source>
        <dbReference type="Google" id="ProtNLM"/>
    </source>
</evidence>
<proteinExistence type="predicted"/>
<dbReference type="AlphaFoldDB" id="A0A521AZ21"/>
<organism evidence="1 2">
    <name type="scientific">Solitalea koreensis</name>
    <dbReference type="NCBI Taxonomy" id="543615"/>
    <lineage>
        <taxon>Bacteria</taxon>
        <taxon>Pseudomonadati</taxon>
        <taxon>Bacteroidota</taxon>
        <taxon>Sphingobacteriia</taxon>
        <taxon>Sphingobacteriales</taxon>
        <taxon>Sphingobacteriaceae</taxon>
        <taxon>Solitalea</taxon>
    </lineage>
</organism>
<dbReference type="OrthoDB" id="179386at2"/>